<protein>
    <submittedName>
        <fullName evidence="1">Uncharacterized protein</fullName>
    </submittedName>
</protein>
<accession>A0ABM7T2N0</accession>
<dbReference type="EMBL" id="AP024849">
    <property type="protein sequence ID" value="BCZ45885.1"/>
    <property type="molecule type" value="Genomic_DNA"/>
</dbReference>
<gene>
    <name evidence="1" type="ORF">psyc5s11_19520</name>
</gene>
<dbReference type="Proteomes" id="UP000824633">
    <property type="component" value="Chromosome"/>
</dbReference>
<name>A0ABM7T2N0_9CLOT</name>
<organism evidence="1 2">
    <name type="scientific">Clostridium gelidum</name>
    <dbReference type="NCBI Taxonomy" id="704125"/>
    <lineage>
        <taxon>Bacteria</taxon>
        <taxon>Bacillati</taxon>
        <taxon>Bacillota</taxon>
        <taxon>Clostridia</taxon>
        <taxon>Eubacteriales</taxon>
        <taxon>Clostridiaceae</taxon>
        <taxon>Clostridium</taxon>
    </lineage>
</organism>
<reference evidence="2" key="1">
    <citation type="submission" date="2021-07" db="EMBL/GenBank/DDBJ databases">
        <title>Complete genome sequencing of a Clostridium isolate.</title>
        <authorList>
            <person name="Ueki A."/>
            <person name="Tonouchi A."/>
        </authorList>
    </citation>
    <scope>NUCLEOTIDE SEQUENCE [LARGE SCALE GENOMIC DNA]</scope>
    <source>
        <strain evidence="2">C5S11</strain>
    </source>
</reference>
<proteinExistence type="predicted"/>
<keyword evidence="2" id="KW-1185">Reference proteome</keyword>
<evidence type="ECO:0000313" key="2">
    <source>
        <dbReference type="Proteomes" id="UP000824633"/>
    </source>
</evidence>
<sequence>MKKILLPQSAKITPKEVLEEINKFDYINKSPYSSTYYNVPEITWDYKPEGSLRISDHWNFVSHGTKHCLLAHTEKVIQNNWILAKYIDGKYEILKEFGENVPGYRFIEVNKNELELLKDLYNKEGIVSSKEWYKKYQKRPDLAKESHAKNKKVLLKNISDERLKKFKEENKDIKKVVFIEEKYLSTIHTVLTLYQKSSELDELCTTEQGINKLINTYKAYEFNGDECESFEEIFILVLDNGMAIKS</sequence>
<evidence type="ECO:0000313" key="1">
    <source>
        <dbReference type="EMBL" id="BCZ45885.1"/>
    </source>
</evidence>
<dbReference type="RefSeq" id="WP_224037425.1">
    <property type="nucleotide sequence ID" value="NZ_AP024849.1"/>
</dbReference>